<feature type="domain" description="Acyl-CoA dehydrogenase/oxidase N-terminal" evidence="9">
    <location>
        <begin position="14"/>
        <end position="123"/>
    </location>
</feature>
<dbReference type="InterPro" id="IPR046373">
    <property type="entry name" value="Acyl-CoA_Oxase/DH_mid-dom_sf"/>
</dbReference>
<evidence type="ECO:0000256" key="3">
    <source>
        <dbReference type="ARBA" id="ARBA00022630"/>
    </source>
</evidence>
<dbReference type="GO" id="GO:0050660">
    <property type="term" value="F:flavin adenine dinucleotide binding"/>
    <property type="evidence" value="ECO:0007669"/>
    <property type="project" value="InterPro"/>
</dbReference>
<dbReference type="InterPro" id="IPR036250">
    <property type="entry name" value="AcylCo_DH-like_C"/>
</dbReference>
<sequence>MADLSFLDWPFFDDRHRALAERARSFAASRVAPLAGNHTEADLDDLCRGFVKALAEEDFLSLSVSADGSALDVRAICLIREILGYHDGLADFSFVMQGLGAGPISLFGSDGQRARYLPEIAAGRRIAALGMSEPNAGSDFAGITTTAVRDGNGYRLDGEKMWISNAGIADVYTVFAKTDPAAGAKGISAFIVEADDPGFSVAERIPLIAPHPLGRLAFENCCIPADRLIGGEGAGFRIAMSNLDIFRSSVGAAALGFARRALDEACRWSNERQVFGSPLASFQTTQGKLGQMATEIDAAALLVYRAAWLKDTAGVRVTREASMAKMYATEMAQKVIDEAVQLHGGYGLVLGAPVEKLYREVRALRIYEGTTEINRMVIAGQTLARFAEGQ</sequence>
<dbReference type="AlphaFoldDB" id="A0A1Y5TZB1"/>
<proteinExistence type="inferred from homology"/>
<dbReference type="Pfam" id="PF02771">
    <property type="entry name" value="Acyl-CoA_dh_N"/>
    <property type="match status" value="1"/>
</dbReference>
<accession>A0A1Y5TZB1</accession>
<keyword evidence="5 6" id="KW-0560">Oxidoreductase</keyword>
<evidence type="ECO:0000313" key="11">
    <source>
        <dbReference type="Proteomes" id="UP000193200"/>
    </source>
</evidence>
<feature type="domain" description="Acyl-CoA oxidase/dehydrogenase middle" evidence="8">
    <location>
        <begin position="128"/>
        <end position="221"/>
    </location>
</feature>
<feature type="domain" description="Acyl-CoA dehydrogenase/oxidase C-terminal" evidence="7">
    <location>
        <begin position="233"/>
        <end position="380"/>
    </location>
</feature>
<dbReference type="Gene3D" id="1.10.540.10">
    <property type="entry name" value="Acyl-CoA dehydrogenase/oxidase, N-terminal domain"/>
    <property type="match status" value="1"/>
</dbReference>
<dbReference type="EC" id="1.3.99.-" evidence="10"/>
<dbReference type="RefSeq" id="WP_085885752.1">
    <property type="nucleotide sequence ID" value="NZ_FWFR01000007.1"/>
</dbReference>
<dbReference type="PANTHER" id="PTHR43884">
    <property type="entry name" value="ACYL-COA DEHYDROGENASE"/>
    <property type="match status" value="1"/>
</dbReference>
<dbReference type="Pfam" id="PF00441">
    <property type="entry name" value="Acyl-CoA_dh_1"/>
    <property type="match status" value="1"/>
</dbReference>
<name>A0A1Y5TZB1_9PROT</name>
<dbReference type="InterPro" id="IPR009075">
    <property type="entry name" value="AcylCo_DH/oxidase_C"/>
</dbReference>
<evidence type="ECO:0000256" key="5">
    <source>
        <dbReference type="ARBA" id="ARBA00023002"/>
    </source>
</evidence>
<evidence type="ECO:0000256" key="2">
    <source>
        <dbReference type="ARBA" id="ARBA00009347"/>
    </source>
</evidence>
<dbReference type="Pfam" id="PF02770">
    <property type="entry name" value="Acyl-CoA_dh_M"/>
    <property type="match status" value="1"/>
</dbReference>
<dbReference type="InterPro" id="IPR009100">
    <property type="entry name" value="AcylCoA_DH/oxidase_NM_dom_sf"/>
</dbReference>
<evidence type="ECO:0000259" key="8">
    <source>
        <dbReference type="Pfam" id="PF02770"/>
    </source>
</evidence>
<dbReference type="FunFam" id="2.40.110.10:FF:000002">
    <property type="entry name" value="Acyl-CoA dehydrogenase fadE12"/>
    <property type="match status" value="1"/>
</dbReference>
<keyword evidence="3 6" id="KW-0285">Flavoprotein</keyword>
<dbReference type="GO" id="GO:0003995">
    <property type="term" value="F:acyl-CoA dehydrogenase activity"/>
    <property type="evidence" value="ECO:0007669"/>
    <property type="project" value="InterPro"/>
</dbReference>
<evidence type="ECO:0000256" key="1">
    <source>
        <dbReference type="ARBA" id="ARBA00001974"/>
    </source>
</evidence>
<dbReference type="InterPro" id="IPR037069">
    <property type="entry name" value="AcylCoA_DH/ox_N_sf"/>
</dbReference>
<dbReference type="FunFam" id="1.20.140.10:FF:000001">
    <property type="entry name" value="Acyl-CoA dehydrogenase"/>
    <property type="match status" value="1"/>
</dbReference>
<gene>
    <name evidence="10" type="primary">mmgC_14</name>
    <name evidence="10" type="ORF">OCH7691_04419</name>
</gene>
<dbReference type="SUPFAM" id="SSF56645">
    <property type="entry name" value="Acyl-CoA dehydrogenase NM domain-like"/>
    <property type="match status" value="1"/>
</dbReference>
<dbReference type="InParanoid" id="A0A1Y5TZB1"/>
<organism evidence="10 11">
    <name type="scientific">Oceanibacterium hippocampi</name>
    <dbReference type="NCBI Taxonomy" id="745714"/>
    <lineage>
        <taxon>Bacteria</taxon>
        <taxon>Pseudomonadati</taxon>
        <taxon>Pseudomonadota</taxon>
        <taxon>Alphaproteobacteria</taxon>
        <taxon>Sneathiellales</taxon>
        <taxon>Sneathiellaceae</taxon>
        <taxon>Oceanibacterium</taxon>
    </lineage>
</organism>
<keyword evidence="11" id="KW-1185">Reference proteome</keyword>
<dbReference type="PANTHER" id="PTHR43884:SF22">
    <property type="entry name" value="BLR3437 PROTEIN"/>
    <property type="match status" value="1"/>
</dbReference>
<keyword evidence="4 6" id="KW-0274">FAD</keyword>
<reference evidence="10 11" key="1">
    <citation type="submission" date="2017-03" db="EMBL/GenBank/DDBJ databases">
        <authorList>
            <person name="Afonso C.L."/>
            <person name="Miller P.J."/>
            <person name="Scott M.A."/>
            <person name="Spackman E."/>
            <person name="Goraichik I."/>
            <person name="Dimitrov K.M."/>
            <person name="Suarez D.L."/>
            <person name="Swayne D.E."/>
        </authorList>
    </citation>
    <scope>NUCLEOTIDE SEQUENCE [LARGE SCALE GENOMIC DNA]</scope>
    <source>
        <strain evidence="10 11">CECT 7691</strain>
    </source>
</reference>
<dbReference type="PROSITE" id="PS00072">
    <property type="entry name" value="ACYL_COA_DH_1"/>
    <property type="match status" value="1"/>
</dbReference>
<evidence type="ECO:0000259" key="9">
    <source>
        <dbReference type="Pfam" id="PF02771"/>
    </source>
</evidence>
<protein>
    <submittedName>
        <fullName evidence="10">Acyl-CoA dehydrogenase</fullName>
        <ecNumber evidence="10">1.3.99.-</ecNumber>
    </submittedName>
</protein>
<comment type="cofactor">
    <cofactor evidence="1 6">
        <name>FAD</name>
        <dbReference type="ChEBI" id="CHEBI:57692"/>
    </cofactor>
</comment>
<comment type="similarity">
    <text evidence="2 6">Belongs to the acyl-CoA dehydrogenase family.</text>
</comment>
<evidence type="ECO:0000313" key="10">
    <source>
        <dbReference type="EMBL" id="SLN77430.1"/>
    </source>
</evidence>
<evidence type="ECO:0000256" key="4">
    <source>
        <dbReference type="ARBA" id="ARBA00022827"/>
    </source>
</evidence>
<evidence type="ECO:0000259" key="7">
    <source>
        <dbReference type="Pfam" id="PF00441"/>
    </source>
</evidence>
<dbReference type="InterPro" id="IPR006091">
    <property type="entry name" value="Acyl-CoA_Oxase/DH_mid-dom"/>
</dbReference>
<dbReference type="Proteomes" id="UP000193200">
    <property type="component" value="Unassembled WGS sequence"/>
</dbReference>
<dbReference type="OrthoDB" id="5510711at2"/>
<dbReference type="FunCoup" id="A0A1Y5TZB1">
    <property type="interactions" value="459"/>
</dbReference>
<dbReference type="EMBL" id="FWFR01000007">
    <property type="protein sequence ID" value="SLN77430.1"/>
    <property type="molecule type" value="Genomic_DNA"/>
</dbReference>
<dbReference type="InterPro" id="IPR013786">
    <property type="entry name" value="AcylCoA_DH/ox_N"/>
</dbReference>
<dbReference type="Gene3D" id="2.40.110.10">
    <property type="entry name" value="Butyryl-CoA Dehydrogenase, subunit A, domain 2"/>
    <property type="match status" value="1"/>
</dbReference>
<dbReference type="SUPFAM" id="SSF47203">
    <property type="entry name" value="Acyl-CoA dehydrogenase C-terminal domain-like"/>
    <property type="match status" value="1"/>
</dbReference>
<dbReference type="InterPro" id="IPR006089">
    <property type="entry name" value="Acyl-CoA_DH_CS"/>
</dbReference>
<evidence type="ECO:0000256" key="6">
    <source>
        <dbReference type="RuleBase" id="RU362125"/>
    </source>
</evidence>
<dbReference type="Gene3D" id="1.20.140.10">
    <property type="entry name" value="Butyryl-CoA Dehydrogenase, subunit A, domain 3"/>
    <property type="match status" value="1"/>
</dbReference>